<dbReference type="Pfam" id="PF12802">
    <property type="entry name" value="MarR_2"/>
    <property type="match status" value="1"/>
</dbReference>
<dbReference type="CDD" id="cd00090">
    <property type="entry name" value="HTH_ARSR"/>
    <property type="match status" value="1"/>
</dbReference>
<evidence type="ECO:0000259" key="1">
    <source>
        <dbReference type="PROSITE" id="PS50995"/>
    </source>
</evidence>
<gene>
    <name evidence="2" type="ORF">HMPREF1650_09310</name>
</gene>
<evidence type="ECO:0000313" key="2">
    <source>
        <dbReference type="EMBL" id="KGF16129.1"/>
    </source>
</evidence>
<dbReference type="InterPro" id="IPR011991">
    <property type="entry name" value="ArsR-like_HTH"/>
</dbReference>
<reference evidence="2 3" key="1">
    <citation type="submission" date="2014-07" db="EMBL/GenBank/DDBJ databases">
        <authorList>
            <person name="McCorrison J."/>
            <person name="Sanka R."/>
            <person name="Torralba M."/>
            <person name="Gillis M."/>
            <person name="Haft D.H."/>
            <person name="Methe B."/>
            <person name="Sutton G."/>
            <person name="Nelson K.E."/>
        </authorList>
    </citation>
    <scope>NUCLEOTIDE SEQUENCE [LARGE SCALE GENOMIC DNA]</scope>
    <source>
        <strain evidence="2 3">DNF00450</strain>
    </source>
</reference>
<dbReference type="SUPFAM" id="SSF46785">
    <property type="entry name" value="Winged helix' DNA-binding domain"/>
    <property type="match status" value="1"/>
</dbReference>
<feature type="domain" description="HTH marR-type" evidence="1">
    <location>
        <begin position="6"/>
        <end position="140"/>
    </location>
</feature>
<dbReference type="InterPro" id="IPR000835">
    <property type="entry name" value="HTH_MarR-typ"/>
</dbReference>
<dbReference type="AlphaFoldDB" id="A0A096A5G0"/>
<organism evidence="2 3">
    <name type="scientific">Corynebacterium freneyi DNF00450</name>
    <dbReference type="NCBI Taxonomy" id="1287475"/>
    <lineage>
        <taxon>Bacteria</taxon>
        <taxon>Bacillati</taxon>
        <taxon>Actinomycetota</taxon>
        <taxon>Actinomycetes</taxon>
        <taxon>Mycobacteriales</taxon>
        <taxon>Corynebacteriaceae</taxon>
        <taxon>Corynebacterium</taxon>
    </lineage>
</organism>
<proteinExistence type="predicted"/>
<dbReference type="InterPro" id="IPR036390">
    <property type="entry name" value="WH_DNA-bd_sf"/>
</dbReference>
<dbReference type="PROSITE" id="PS50995">
    <property type="entry name" value="HTH_MARR_2"/>
    <property type="match status" value="1"/>
</dbReference>
<protein>
    <recommendedName>
        <fullName evidence="1">HTH marR-type domain-containing protein</fullName>
    </recommendedName>
</protein>
<dbReference type="EMBL" id="JRNE01000059">
    <property type="protein sequence ID" value="KGF16129.1"/>
    <property type="molecule type" value="Genomic_DNA"/>
</dbReference>
<dbReference type="RefSeq" id="WP_035122783.1">
    <property type="nucleotide sequence ID" value="NZ_JRNE01000059.1"/>
</dbReference>
<dbReference type="InterPro" id="IPR036388">
    <property type="entry name" value="WH-like_DNA-bd_sf"/>
</dbReference>
<dbReference type="Gene3D" id="1.10.10.10">
    <property type="entry name" value="Winged helix-like DNA-binding domain superfamily/Winged helix DNA-binding domain"/>
    <property type="match status" value="1"/>
</dbReference>
<dbReference type="PANTHER" id="PTHR39515:SF2">
    <property type="entry name" value="HTH-TYPE TRANSCRIPTIONAL REGULATOR RV0880"/>
    <property type="match status" value="1"/>
</dbReference>
<sequence>MQKDDATRLANDLVWASSRFARAAYQSTQVELSYVSLRALAALSREPGLRVGELARREGITQPSMSQAIKKLVDANLVTRHPSPSDARASDLMITDHGREVLVQYRADSAANILPIFDTFTDEDLAALTRATELMHHLAEELGQNR</sequence>
<accession>A0A096A5G0</accession>
<dbReference type="InterPro" id="IPR052526">
    <property type="entry name" value="HTH-type_Bedaq_tolerance"/>
</dbReference>
<evidence type="ECO:0000313" key="3">
    <source>
        <dbReference type="Proteomes" id="UP000029548"/>
    </source>
</evidence>
<name>A0A096A5G0_9CORY</name>
<comment type="caution">
    <text evidence="2">The sequence shown here is derived from an EMBL/GenBank/DDBJ whole genome shotgun (WGS) entry which is preliminary data.</text>
</comment>
<dbReference type="SMART" id="SM00347">
    <property type="entry name" value="HTH_MARR"/>
    <property type="match status" value="1"/>
</dbReference>
<dbReference type="PANTHER" id="PTHR39515">
    <property type="entry name" value="CONSERVED PROTEIN"/>
    <property type="match status" value="1"/>
</dbReference>
<dbReference type="GO" id="GO:0003700">
    <property type="term" value="F:DNA-binding transcription factor activity"/>
    <property type="evidence" value="ECO:0007669"/>
    <property type="project" value="InterPro"/>
</dbReference>
<dbReference type="Proteomes" id="UP000029548">
    <property type="component" value="Unassembled WGS sequence"/>
</dbReference>
<dbReference type="eggNOG" id="COG1846">
    <property type="taxonomic scope" value="Bacteria"/>
</dbReference>